<proteinExistence type="inferred from homology"/>
<dbReference type="PANTHER" id="PTHR10926:SF0">
    <property type="entry name" value="CDC50, ISOFORM A"/>
    <property type="match status" value="1"/>
</dbReference>
<dbReference type="VEuPathDB" id="MicrosporidiaDB:G9O61_00g010390"/>
<comment type="similarity">
    <text evidence="2 6">Belongs to the CDC50/LEM3 family.</text>
</comment>
<evidence type="ECO:0000313" key="8">
    <source>
        <dbReference type="EMBL" id="KKO74772.1"/>
    </source>
</evidence>
<gene>
    <name evidence="8" type="ORF">AAJ76_4600016590</name>
</gene>
<dbReference type="GeneID" id="36320643"/>
<keyword evidence="4 7" id="KW-1133">Transmembrane helix</keyword>
<organism evidence="8 9">
    <name type="scientific">Vairimorpha ceranae</name>
    <dbReference type="NCBI Taxonomy" id="40302"/>
    <lineage>
        <taxon>Eukaryota</taxon>
        <taxon>Fungi</taxon>
        <taxon>Fungi incertae sedis</taxon>
        <taxon>Microsporidia</taxon>
        <taxon>Nosematidae</taxon>
        <taxon>Vairimorpha</taxon>
    </lineage>
</organism>
<dbReference type="Pfam" id="PF03381">
    <property type="entry name" value="CDC50"/>
    <property type="match status" value="1"/>
</dbReference>
<evidence type="ECO:0000256" key="1">
    <source>
        <dbReference type="ARBA" id="ARBA00004141"/>
    </source>
</evidence>
<comment type="caution">
    <text evidence="8">The sequence shown here is derived from an EMBL/GenBank/DDBJ whole genome shotgun (WGS) entry which is preliminary data.</text>
</comment>
<evidence type="ECO:0000313" key="9">
    <source>
        <dbReference type="Proteomes" id="UP000034350"/>
    </source>
</evidence>
<evidence type="ECO:0000256" key="3">
    <source>
        <dbReference type="ARBA" id="ARBA00022692"/>
    </source>
</evidence>
<evidence type="ECO:0000256" key="2">
    <source>
        <dbReference type="ARBA" id="ARBA00009457"/>
    </source>
</evidence>
<keyword evidence="5 6" id="KW-0472">Membrane</keyword>
<dbReference type="GO" id="GO:0005886">
    <property type="term" value="C:plasma membrane"/>
    <property type="evidence" value="ECO:0007669"/>
    <property type="project" value="TreeGrafter"/>
</dbReference>
<dbReference type="InterPro" id="IPR005045">
    <property type="entry name" value="CDC50/LEM3_fam"/>
</dbReference>
<feature type="transmembrane region" description="Helical" evidence="7">
    <location>
        <begin position="249"/>
        <end position="270"/>
    </location>
</feature>
<keyword evidence="3 7" id="KW-0812">Transmembrane</keyword>
<feature type="transmembrane region" description="Helical" evidence="7">
    <location>
        <begin position="35"/>
        <end position="56"/>
    </location>
</feature>
<evidence type="ECO:0000256" key="4">
    <source>
        <dbReference type="ARBA" id="ARBA00022989"/>
    </source>
</evidence>
<accession>A0A0F9YQ34</accession>
<dbReference type="AlphaFoldDB" id="A0A0F9YQ34"/>
<dbReference type="GO" id="GO:0045332">
    <property type="term" value="P:phospholipid translocation"/>
    <property type="evidence" value="ECO:0007669"/>
    <property type="project" value="UniProtKB-UniRule"/>
</dbReference>
<keyword evidence="9" id="KW-1185">Reference proteome</keyword>
<protein>
    <submittedName>
        <fullName evidence="8">Cell cycle control protein</fullName>
    </submittedName>
</protein>
<name>A0A0F9YQ34_9MICR</name>
<dbReference type="PIRSF" id="PIRSF015840">
    <property type="entry name" value="DUF284_TM_euk"/>
    <property type="match status" value="1"/>
</dbReference>
<evidence type="ECO:0000256" key="6">
    <source>
        <dbReference type="PIRNR" id="PIRNR015840"/>
    </source>
</evidence>
<evidence type="ECO:0000256" key="7">
    <source>
        <dbReference type="SAM" id="Phobius"/>
    </source>
</evidence>
<dbReference type="PANTHER" id="PTHR10926">
    <property type="entry name" value="CELL CYCLE CONTROL PROTEIN 50"/>
    <property type="match status" value="1"/>
</dbReference>
<dbReference type="GO" id="GO:0005794">
    <property type="term" value="C:Golgi apparatus"/>
    <property type="evidence" value="ECO:0007669"/>
    <property type="project" value="TreeGrafter"/>
</dbReference>
<dbReference type="EMBL" id="JPQZ01000046">
    <property type="protein sequence ID" value="KKO74772.1"/>
    <property type="molecule type" value="Genomic_DNA"/>
</dbReference>
<dbReference type="OrthoDB" id="340608at2759"/>
<reference evidence="8 9" key="1">
    <citation type="journal article" date="2015" name="Environ. Microbiol.">
        <title>Genome analyses suggest the presence of polyploidy and recent human-driven expansions in eight global populations of the honeybee pathogen Nosema ceranae.</title>
        <authorList>
            <person name="Pelin A."/>
            <person name="Selman M."/>
            <person name="Aris-Brosou S."/>
            <person name="Farinelli L."/>
            <person name="Corradi N."/>
        </authorList>
    </citation>
    <scope>NUCLEOTIDE SEQUENCE [LARGE SCALE GENOMIC DNA]</scope>
    <source>
        <strain evidence="8 9">PA08 1199</strain>
    </source>
</reference>
<dbReference type="VEuPathDB" id="MicrosporidiaDB:AAJ76_4600016590"/>
<sequence length="275" mass="32396">MFRRLNRNLNNFKNDILKQNIRGHFVSRSLSKHTLVLLVLSITSLTMGCIMTYTYYNLYETLISYSDSTTIPIYFPQSTMYFYIQIDDFYQTNLKYSKSISYNQLKGDRETNSNVTDPLSSRRGKVYYPAGILPNTFFQDGFTFSNLNINTSNISWNSMRKKIKPSGYDRSEVIPPPLWDRYRNIPNLSDNERFINWIYTSPFYNFRKLWGTINVREAGVYNLEIDSKYPYGNKKVFFSQMSWAGTKNYFLSIALITMGIIGLLFTYLLYRKVLD</sequence>
<dbReference type="Proteomes" id="UP000034350">
    <property type="component" value="Unassembled WGS sequence"/>
</dbReference>
<comment type="subcellular location">
    <subcellularLocation>
        <location evidence="1">Membrane</location>
        <topology evidence="1">Multi-pass membrane protein</topology>
    </subcellularLocation>
</comment>
<evidence type="ECO:0000256" key="5">
    <source>
        <dbReference type="ARBA" id="ARBA00023136"/>
    </source>
</evidence>
<dbReference type="RefSeq" id="XP_024330514.1">
    <property type="nucleotide sequence ID" value="XM_024475696.1"/>
</dbReference>
<dbReference type="GO" id="GO:0005783">
    <property type="term" value="C:endoplasmic reticulum"/>
    <property type="evidence" value="ECO:0007669"/>
    <property type="project" value="TreeGrafter"/>
</dbReference>